<reference evidence="6" key="1">
    <citation type="journal article" date="2023" name="Plant J.">
        <title>Genome sequences and population genomics provide insights into the demographic history, inbreeding, and mutation load of two 'living fossil' tree species of Dipteronia.</title>
        <authorList>
            <person name="Feng Y."/>
            <person name="Comes H.P."/>
            <person name="Chen J."/>
            <person name="Zhu S."/>
            <person name="Lu R."/>
            <person name="Zhang X."/>
            <person name="Li P."/>
            <person name="Qiu J."/>
            <person name="Olsen K.M."/>
            <person name="Qiu Y."/>
        </authorList>
    </citation>
    <scope>NUCLEOTIDE SEQUENCE</scope>
    <source>
        <strain evidence="6">KIB01</strain>
    </source>
</reference>
<keyword evidence="2" id="KW-0812">Transmembrane</keyword>
<dbReference type="PROSITE" id="PS50929">
    <property type="entry name" value="ABC_TM1F"/>
    <property type="match status" value="1"/>
</dbReference>
<dbReference type="InterPro" id="IPR011527">
    <property type="entry name" value="ABC1_TM_dom"/>
</dbReference>
<keyword evidence="4" id="KW-0472">Membrane</keyword>
<dbReference type="Pfam" id="PF00664">
    <property type="entry name" value="ABC_membrane"/>
    <property type="match status" value="1"/>
</dbReference>
<sequence>MMVWCFLACRRRSMCFEKVVYMEISWFDEAKHSSGAIGARLTTDAVAVQSLVGDALALLVQNIATVVAGLSYQTYNSTVNSSVPNVLNIIWNNCSVQSSPVPSHPQDLDQFFSFRVHHGGEFNGDMDEYIGGAEHGPYDFQQQGADIVDGGNWIGSATVDGPPDVKLHGSPASSYYVVGLLRRLSKRVYTAILSTVETPLTKQGLVEINSLWLTSMTELVVAISGN</sequence>
<dbReference type="AlphaFoldDB" id="A0AAD9U721"/>
<dbReference type="GO" id="GO:0005524">
    <property type="term" value="F:ATP binding"/>
    <property type="evidence" value="ECO:0007669"/>
    <property type="project" value="InterPro"/>
</dbReference>
<feature type="domain" description="ABC transmembrane type-1" evidence="5">
    <location>
        <begin position="12"/>
        <end position="70"/>
    </location>
</feature>
<organism evidence="6 7">
    <name type="scientific">Dipteronia dyeriana</name>
    <dbReference type="NCBI Taxonomy" id="168575"/>
    <lineage>
        <taxon>Eukaryota</taxon>
        <taxon>Viridiplantae</taxon>
        <taxon>Streptophyta</taxon>
        <taxon>Embryophyta</taxon>
        <taxon>Tracheophyta</taxon>
        <taxon>Spermatophyta</taxon>
        <taxon>Magnoliopsida</taxon>
        <taxon>eudicotyledons</taxon>
        <taxon>Gunneridae</taxon>
        <taxon>Pentapetalae</taxon>
        <taxon>rosids</taxon>
        <taxon>malvids</taxon>
        <taxon>Sapindales</taxon>
        <taxon>Sapindaceae</taxon>
        <taxon>Hippocastanoideae</taxon>
        <taxon>Acereae</taxon>
        <taxon>Dipteronia</taxon>
    </lineage>
</organism>
<dbReference type="Proteomes" id="UP001280121">
    <property type="component" value="Unassembled WGS sequence"/>
</dbReference>
<name>A0AAD9U721_9ROSI</name>
<evidence type="ECO:0000256" key="2">
    <source>
        <dbReference type="ARBA" id="ARBA00022692"/>
    </source>
</evidence>
<evidence type="ECO:0000259" key="5">
    <source>
        <dbReference type="PROSITE" id="PS50929"/>
    </source>
</evidence>
<dbReference type="GO" id="GO:0016020">
    <property type="term" value="C:membrane"/>
    <property type="evidence" value="ECO:0007669"/>
    <property type="project" value="UniProtKB-SubCell"/>
</dbReference>
<dbReference type="EMBL" id="JANJYI010000005">
    <property type="protein sequence ID" value="KAK2648763.1"/>
    <property type="molecule type" value="Genomic_DNA"/>
</dbReference>
<proteinExistence type="predicted"/>
<dbReference type="PANTHER" id="PTHR24221">
    <property type="entry name" value="ATP-BINDING CASSETTE SUB-FAMILY B"/>
    <property type="match status" value="1"/>
</dbReference>
<dbReference type="PANTHER" id="PTHR24221:SF621">
    <property type="entry name" value="ABC TRANSPORTER B FAMILY MEMBER 21"/>
    <property type="match status" value="1"/>
</dbReference>
<keyword evidence="3" id="KW-1133">Transmembrane helix</keyword>
<comment type="subcellular location">
    <subcellularLocation>
        <location evidence="1">Membrane</location>
        <topology evidence="1">Multi-pass membrane protein</topology>
    </subcellularLocation>
</comment>
<dbReference type="Gene3D" id="1.20.1560.10">
    <property type="entry name" value="ABC transporter type 1, transmembrane domain"/>
    <property type="match status" value="1"/>
</dbReference>
<dbReference type="GO" id="GO:0140359">
    <property type="term" value="F:ABC-type transporter activity"/>
    <property type="evidence" value="ECO:0007669"/>
    <property type="project" value="InterPro"/>
</dbReference>
<dbReference type="SUPFAM" id="SSF90123">
    <property type="entry name" value="ABC transporter transmembrane region"/>
    <property type="match status" value="1"/>
</dbReference>
<evidence type="ECO:0000256" key="1">
    <source>
        <dbReference type="ARBA" id="ARBA00004141"/>
    </source>
</evidence>
<evidence type="ECO:0000313" key="6">
    <source>
        <dbReference type="EMBL" id="KAK2648763.1"/>
    </source>
</evidence>
<dbReference type="InterPro" id="IPR039421">
    <property type="entry name" value="Type_1_exporter"/>
</dbReference>
<keyword evidence="7" id="KW-1185">Reference proteome</keyword>
<evidence type="ECO:0000256" key="4">
    <source>
        <dbReference type="ARBA" id="ARBA00023136"/>
    </source>
</evidence>
<dbReference type="InterPro" id="IPR036640">
    <property type="entry name" value="ABC1_TM_sf"/>
</dbReference>
<gene>
    <name evidence="6" type="ORF">Ddye_016252</name>
</gene>
<protein>
    <recommendedName>
        <fullName evidence="5">ABC transmembrane type-1 domain-containing protein</fullName>
    </recommendedName>
</protein>
<evidence type="ECO:0000256" key="3">
    <source>
        <dbReference type="ARBA" id="ARBA00022989"/>
    </source>
</evidence>
<accession>A0AAD9U721</accession>
<comment type="caution">
    <text evidence="6">The sequence shown here is derived from an EMBL/GenBank/DDBJ whole genome shotgun (WGS) entry which is preliminary data.</text>
</comment>
<evidence type="ECO:0000313" key="7">
    <source>
        <dbReference type="Proteomes" id="UP001280121"/>
    </source>
</evidence>